<reference evidence="1" key="1">
    <citation type="submission" date="2014-11" db="EMBL/GenBank/DDBJ databases">
        <authorList>
            <person name="Amaro Gonzalez C."/>
        </authorList>
    </citation>
    <scope>NUCLEOTIDE SEQUENCE</scope>
</reference>
<proteinExistence type="predicted"/>
<sequence length="32" mass="3454">MGNIEHSAFSPDGSDFSPSMLLSCDVSSREFC</sequence>
<name>A0A0E9QQ14_ANGAN</name>
<organism evidence="1">
    <name type="scientific">Anguilla anguilla</name>
    <name type="common">European freshwater eel</name>
    <name type="synonym">Muraena anguilla</name>
    <dbReference type="NCBI Taxonomy" id="7936"/>
    <lineage>
        <taxon>Eukaryota</taxon>
        <taxon>Metazoa</taxon>
        <taxon>Chordata</taxon>
        <taxon>Craniata</taxon>
        <taxon>Vertebrata</taxon>
        <taxon>Euteleostomi</taxon>
        <taxon>Actinopterygii</taxon>
        <taxon>Neopterygii</taxon>
        <taxon>Teleostei</taxon>
        <taxon>Anguilliformes</taxon>
        <taxon>Anguillidae</taxon>
        <taxon>Anguilla</taxon>
    </lineage>
</organism>
<accession>A0A0E9QQ14</accession>
<evidence type="ECO:0000313" key="1">
    <source>
        <dbReference type="EMBL" id="JAH18310.1"/>
    </source>
</evidence>
<dbReference type="AlphaFoldDB" id="A0A0E9QQ14"/>
<reference evidence="1" key="2">
    <citation type="journal article" date="2015" name="Fish Shellfish Immunol.">
        <title>Early steps in the European eel (Anguilla anguilla)-Vibrio vulnificus interaction in the gills: Role of the RtxA13 toxin.</title>
        <authorList>
            <person name="Callol A."/>
            <person name="Pajuelo D."/>
            <person name="Ebbesson L."/>
            <person name="Teles M."/>
            <person name="MacKenzie S."/>
            <person name="Amaro C."/>
        </authorList>
    </citation>
    <scope>NUCLEOTIDE SEQUENCE</scope>
</reference>
<dbReference type="EMBL" id="GBXM01090267">
    <property type="protein sequence ID" value="JAH18310.1"/>
    <property type="molecule type" value="Transcribed_RNA"/>
</dbReference>
<protein>
    <submittedName>
        <fullName evidence="1">Uncharacterized protein</fullName>
    </submittedName>
</protein>